<reference evidence="1 2" key="1">
    <citation type="submission" date="2015-02" db="EMBL/GenBank/DDBJ databases">
        <title>Genome Sequencing of Rickettsiales.</title>
        <authorList>
            <person name="Daugherty S.C."/>
            <person name="Su Q."/>
            <person name="Abolude K."/>
            <person name="Beier-Sexton M."/>
            <person name="Carlyon J.A."/>
            <person name="Carter R."/>
            <person name="Day N.P."/>
            <person name="Dumler S.J."/>
            <person name="Dyachenko V."/>
            <person name="Godinez A."/>
            <person name="Kurtti T.J."/>
            <person name="Lichay M."/>
            <person name="Mullins K.E."/>
            <person name="Ott S."/>
            <person name="Pappas-Brown V."/>
            <person name="Paris D.H."/>
            <person name="Patel P."/>
            <person name="Richards A.L."/>
            <person name="Sadzewicz L."/>
            <person name="Sears K."/>
            <person name="Seidman D."/>
            <person name="Sengamalay N."/>
            <person name="Stenos J."/>
            <person name="Tallon L.J."/>
            <person name="Vincent G."/>
            <person name="Fraser C.M."/>
            <person name="Munderloh U."/>
            <person name="Dunning-Hotopp J.C."/>
        </authorList>
    </citation>
    <scope>NUCLEOTIDE SEQUENCE [LARGE SCALE GENOMIC DNA]</scope>
    <source>
        <strain evidence="1 2">Fuller</strain>
    </source>
</reference>
<dbReference type="PATRIC" id="fig|1359168.3.peg.116"/>
<dbReference type="AlphaFoldDB" id="A0A0F3MLE6"/>
<dbReference type="Proteomes" id="UP000033616">
    <property type="component" value="Unassembled WGS sequence"/>
</dbReference>
<gene>
    <name evidence="1" type="ORF">OCHUTO_0534</name>
</gene>
<name>A0A0F3MLE6_9RICK</name>
<evidence type="ECO:0000313" key="2">
    <source>
        <dbReference type="Proteomes" id="UP000033616"/>
    </source>
</evidence>
<accession>A0A0F3MLE6</accession>
<keyword evidence="2" id="KW-1185">Reference proteome</keyword>
<organism evidence="1 2">
    <name type="scientific">Orientia chuto str. Dubai</name>
    <dbReference type="NCBI Taxonomy" id="1359168"/>
    <lineage>
        <taxon>Bacteria</taxon>
        <taxon>Pseudomonadati</taxon>
        <taxon>Pseudomonadota</taxon>
        <taxon>Alphaproteobacteria</taxon>
        <taxon>Rickettsiales</taxon>
        <taxon>Rickettsiaceae</taxon>
        <taxon>Rickettsieae</taxon>
        <taxon>Orientia</taxon>
    </lineage>
</organism>
<proteinExistence type="predicted"/>
<comment type="caution">
    <text evidence="1">The sequence shown here is derived from an EMBL/GenBank/DDBJ whole genome shotgun (WGS) entry which is preliminary data.</text>
</comment>
<protein>
    <submittedName>
        <fullName evidence="1">Uncharacterized protein</fullName>
    </submittedName>
</protein>
<sequence>MRDSLIISMIIVVTNKTIKKISACKPSNHKLADFIY</sequence>
<dbReference type="EMBL" id="LANP01000011">
    <property type="protein sequence ID" value="KJV56287.1"/>
    <property type="molecule type" value="Genomic_DNA"/>
</dbReference>
<evidence type="ECO:0000313" key="1">
    <source>
        <dbReference type="EMBL" id="KJV56287.1"/>
    </source>
</evidence>